<feature type="transmembrane region" description="Helical" evidence="9">
    <location>
        <begin position="174"/>
        <end position="192"/>
    </location>
</feature>
<dbReference type="GO" id="GO:0016020">
    <property type="term" value="C:membrane"/>
    <property type="evidence" value="ECO:0007669"/>
    <property type="project" value="UniProtKB-SubCell"/>
</dbReference>
<keyword evidence="6 9" id="KW-1133">Transmembrane helix</keyword>
<feature type="region of interest" description="Disordered" evidence="8">
    <location>
        <begin position="387"/>
        <end position="414"/>
    </location>
</feature>
<dbReference type="AlphaFoldDB" id="A0A2R5G5L2"/>
<sequence length="555" mass="60910">MDRVMSFDSQLDETARLEPGMHHPDRQSSRSSSVFSLVATMVGGGVLSLPYALQRTGVALGLTYLLGSGVIGAFSIRLLLSASRRSGAQSYEEVVERSFGLKAKYLTMLLLIAMTFLASVAYLVLARDLAVPLVEAYIADDDGLSKQGHNIVAILCLLPVIPLCYATSLHSLRFTSLSSLLALLVLTAAVIWRCADRATHVRPIRTEDIKWVSADPEATLYALPFFELSFMCHFNVLPVHSGLRKPTRTRLDCVVFSTIFSALCFYVIVSISGYLFAYDHKCDAHSSSTCVDNVPDNILNAFDRNDGLINLGRAGFLCALMLSFPLLVLPCRDTVIRLGTLLIYGSGKRRNFSEADERLLSRTSLDHIEESNHSADGAHDAYVAMQDQQQASTGGNGNAPTAVPPMRHINVRDPLDTPMNEDELAIIDTEDSPEFRTPQMERTRRRLTRTLLRPLNFWTKAGLVHFAVTSLILVFSVFSMVAVPGVAVVWNLCGSSVSMLLAFILPSASYIALRSPDGFFKPKSRDARLVAAWILLVVSCILGVVCTIESVKQVL</sequence>
<protein>
    <submittedName>
        <fullName evidence="11">Sodium-coupled neutral amino acid transporter 1</fullName>
    </submittedName>
</protein>
<feature type="transmembrane region" description="Helical" evidence="9">
    <location>
        <begin position="529"/>
        <end position="551"/>
    </location>
</feature>
<dbReference type="PANTHER" id="PTHR22950:SF458">
    <property type="entry name" value="SODIUM-COUPLED NEUTRAL AMINO ACID TRANSPORTER 11-RELATED"/>
    <property type="match status" value="1"/>
</dbReference>
<evidence type="ECO:0000256" key="1">
    <source>
        <dbReference type="ARBA" id="ARBA00004141"/>
    </source>
</evidence>
<feature type="domain" description="Amino acid transporter transmembrane" evidence="10">
    <location>
        <begin position="27"/>
        <end position="335"/>
    </location>
</feature>
<evidence type="ECO:0000313" key="12">
    <source>
        <dbReference type="Proteomes" id="UP000241890"/>
    </source>
</evidence>
<dbReference type="Proteomes" id="UP000241890">
    <property type="component" value="Unassembled WGS sequence"/>
</dbReference>
<keyword evidence="3" id="KW-0813">Transport</keyword>
<dbReference type="GO" id="GO:0015179">
    <property type="term" value="F:L-amino acid transmembrane transporter activity"/>
    <property type="evidence" value="ECO:0007669"/>
    <property type="project" value="TreeGrafter"/>
</dbReference>
<keyword evidence="7 9" id="KW-0472">Membrane</keyword>
<feature type="transmembrane region" description="Helical" evidence="9">
    <location>
        <begin position="463"/>
        <end position="482"/>
    </location>
</feature>
<evidence type="ECO:0000256" key="7">
    <source>
        <dbReference type="ARBA" id="ARBA00023136"/>
    </source>
</evidence>
<evidence type="ECO:0000256" key="5">
    <source>
        <dbReference type="ARBA" id="ARBA00022970"/>
    </source>
</evidence>
<evidence type="ECO:0000256" key="6">
    <source>
        <dbReference type="ARBA" id="ARBA00022989"/>
    </source>
</evidence>
<keyword evidence="4 9" id="KW-0812">Transmembrane</keyword>
<dbReference type="InterPro" id="IPR013057">
    <property type="entry name" value="AA_transpt_TM"/>
</dbReference>
<feature type="transmembrane region" description="Helical" evidence="9">
    <location>
        <begin position="311"/>
        <end position="329"/>
    </location>
</feature>
<name>A0A2R5G5L2_9STRA</name>
<dbReference type="OrthoDB" id="438545at2759"/>
<keyword evidence="12" id="KW-1185">Reference proteome</keyword>
<evidence type="ECO:0000313" key="11">
    <source>
        <dbReference type="EMBL" id="GBG26326.1"/>
    </source>
</evidence>
<gene>
    <name evidence="11" type="ORF">FCC1311_025472</name>
</gene>
<feature type="transmembrane region" description="Helical" evidence="9">
    <location>
        <begin position="59"/>
        <end position="80"/>
    </location>
</feature>
<dbReference type="InParanoid" id="A0A2R5G5L2"/>
<feature type="transmembrane region" description="Helical" evidence="9">
    <location>
        <begin position="488"/>
        <end position="508"/>
    </location>
</feature>
<dbReference type="EMBL" id="BEYU01000019">
    <property type="protein sequence ID" value="GBG26326.1"/>
    <property type="molecule type" value="Genomic_DNA"/>
</dbReference>
<evidence type="ECO:0000256" key="9">
    <source>
        <dbReference type="SAM" id="Phobius"/>
    </source>
</evidence>
<reference evidence="11 12" key="1">
    <citation type="submission" date="2017-12" db="EMBL/GenBank/DDBJ databases">
        <title>Sequencing, de novo assembly and annotation of complete genome of a new Thraustochytrid species, strain FCC1311.</title>
        <authorList>
            <person name="Sedici K."/>
            <person name="Godart F."/>
            <person name="Aiese Cigliano R."/>
            <person name="Sanseverino W."/>
            <person name="Barakat M."/>
            <person name="Ortet P."/>
            <person name="Marechal E."/>
            <person name="Cagnac O."/>
            <person name="Amato A."/>
        </authorList>
    </citation>
    <scope>NUCLEOTIDE SEQUENCE [LARGE SCALE GENOMIC DNA]</scope>
</reference>
<feature type="transmembrane region" description="Helical" evidence="9">
    <location>
        <begin position="34"/>
        <end position="53"/>
    </location>
</feature>
<feature type="transmembrane region" description="Helical" evidence="9">
    <location>
        <begin position="251"/>
        <end position="277"/>
    </location>
</feature>
<comment type="caution">
    <text evidence="11">The sequence shown here is derived from an EMBL/GenBank/DDBJ whole genome shotgun (WGS) entry which is preliminary data.</text>
</comment>
<evidence type="ECO:0000256" key="3">
    <source>
        <dbReference type="ARBA" id="ARBA00022448"/>
    </source>
</evidence>
<evidence type="ECO:0000259" key="10">
    <source>
        <dbReference type="Pfam" id="PF01490"/>
    </source>
</evidence>
<keyword evidence="5" id="KW-0029">Amino-acid transport</keyword>
<proteinExistence type="inferred from homology"/>
<dbReference type="PANTHER" id="PTHR22950">
    <property type="entry name" value="AMINO ACID TRANSPORTER"/>
    <property type="match status" value="1"/>
</dbReference>
<feature type="transmembrane region" description="Helical" evidence="9">
    <location>
        <begin position="105"/>
        <end position="125"/>
    </location>
</feature>
<comment type="subcellular location">
    <subcellularLocation>
        <location evidence="1">Membrane</location>
        <topology evidence="1">Multi-pass membrane protein</topology>
    </subcellularLocation>
</comment>
<comment type="similarity">
    <text evidence="2">Belongs to the amino acid/polyamine transporter 2 family.</text>
</comment>
<accession>A0A2R5G5L2</accession>
<organism evidence="11 12">
    <name type="scientific">Hondaea fermentalgiana</name>
    <dbReference type="NCBI Taxonomy" id="2315210"/>
    <lineage>
        <taxon>Eukaryota</taxon>
        <taxon>Sar</taxon>
        <taxon>Stramenopiles</taxon>
        <taxon>Bigyra</taxon>
        <taxon>Labyrinthulomycetes</taxon>
        <taxon>Thraustochytrida</taxon>
        <taxon>Thraustochytriidae</taxon>
        <taxon>Hondaea</taxon>
    </lineage>
</organism>
<evidence type="ECO:0000256" key="2">
    <source>
        <dbReference type="ARBA" id="ARBA00008066"/>
    </source>
</evidence>
<dbReference type="Pfam" id="PF01490">
    <property type="entry name" value="Aa_trans"/>
    <property type="match status" value="1"/>
</dbReference>
<evidence type="ECO:0000256" key="4">
    <source>
        <dbReference type="ARBA" id="ARBA00022692"/>
    </source>
</evidence>
<evidence type="ECO:0000256" key="8">
    <source>
        <dbReference type="SAM" id="MobiDB-lite"/>
    </source>
</evidence>